<keyword evidence="4" id="KW-0804">Transcription</keyword>
<dbReference type="PROSITE" id="PS50888">
    <property type="entry name" value="BHLH"/>
    <property type="match status" value="1"/>
</dbReference>
<dbReference type="InterPro" id="IPR050933">
    <property type="entry name" value="Circadian_TF"/>
</dbReference>
<dbReference type="InterPro" id="IPR035965">
    <property type="entry name" value="PAS-like_dom_sf"/>
</dbReference>
<dbReference type="PROSITE" id="PS50112">
    <property type="entry name" value="PAS"/>
    <property type="match status" value="1"/>
</dbReference>
<dbReference type="Pfam" id="PF00010">
    <property type="entry name" value="HLH"/>
    <property type="match status" value="1"/>
</dbReference>
<dbReference type="CDD" id="cd00130">
    <property type="entry name" value="PAS"/>
    <property type="match status" value="1"/>
</dbReference>
<evidence type="ECO:0000256" key="1">
    <source>
        <dbReference type="ARBA" id="ARBA00022737"/>
    </source>
</evidence>
<dbReference type="AlphaFoldDB" id="A0A4Y2NC70"/>
<gene>
    <name evidence="8" type="ORF">AVEN_177817_1</name>
</gene>
<proteinExistence type="predicted"/>
<dbReference type="GO" id="GO:0003700">
    <property type="term" value="F:DNA-binding transcription factor activity"/>
    <property type="evidence" value="ECO:0007669"/>
    <property type="project" value="InterPro"/>
</dbReference>
<dbReference type="InterPro" id="IPR001067">
    <property type="entry name" value="Nuc_translocat"/>
</dbReference>
<dbReference type="Gene3D" id="4.10.280.10">
    <property type="entry name" value="Helix-loop-helix DNA-binding domain"/>
    <property type="match status" value="1"/>
</dbReference>
<dbReference type="SUPFAM" id="SSF47459">
    <property type="entry name" value="HLH, helix-loop-helix DNA-binding domain"/>
    <property type="match status" value="1"/>
</dbReference>
<evidence type="ECO:0000313" key="9">
    <source>
        <dbReference type="Proteomes" id="UP000499080"/>
    </source>
</evidence>
<accession>A0A4Y2NC70</accession>
<dbReference type="Proteomes" id="UP000499080">
    <property type="component" value="Unassembled WGS sequence"/>
</dbReference>
<protein>
    <recommendedName>
        <fullName evidence="10">Aryl hydrocarbon receptor nuclear translocator-like protein 1</fullName>
    </recommendedName>
</protein>
<dbReference type="Gene3D" id="3.30.450.20">
    <property type="entry name" value="PAS domain"/>
    <property type="match status" value="1"/>
</dbReference>
<dbReference type="GO" id="GO:0005667">
    <property type="term" value="C:transcription regulator complex"/>
    <property type="evidence" value="ECO:0007669"/>
    <property type="project" value="InterPro"/>
</dbReference>
<name>A0A4Y2NC70_ARAVE</name>
<dbReference type="SMART" id="SM00091">
    <property type="entry name" value="PAS"/>
    <property type="match status" value="1"/>
</dbReference>
<dbReference type="GO" id="GO:0005634">
    <property type="term" value="C:nucleus"/>
    <property type="evidence" value="ECO:0007669"/>
    <property type="project" value="InterPro"/>
</dbReference>
<dbReference type="CDD" id="cd11391">
    <property type="entry name" value="bHLH_PAS"/>
    <property type="match status" value="1"/>
</dbReference>
<keyword evidence="5" id="KW-0539">Nucleus</keyword>
<dbReference type="GO" id="GO:0005737">
    <property type="term" value="C:cytoplasm"/>
    <property type="evidence" value="ECO:0007669"/>
    <property type="project" value="InterPro"/>
</dbReference>
<keyword evidence="9" id="KW-1185">Reference proteome</keyword>
<dbReference type="GO" id="GO:0003677">
    <property type="term" value="F:DNA binding"/>
    <property type="evidence" value="ECO:0007669"/>
    <property type="project" value="UniProtKB-KW"/>
</dbReference>
<dbReference type="InterPro" id="IPR011598">
    <property type="entry name" value="bHLH_dom"/>
</dbReference>
<feature type="domain" description="PAS" evidence="6">
    <location>
        <begin position="145"/>
        <end position="216"/>
    </location>
</feature>
<organism evidence="8 9">
    <name type="scientific">Araneus ventricosus</name>
    <name type="common">Orbweaver spider</name>
    <name type="synonym">Epeira ventricosa</name>
    <dbReference type="NCBI Taxonomy" id="182803"/>
    <lineage>
        <taxon>Eukaryota</taxon>
        <taxon>Metazoa</taxon>
        <taxon>Ecdysozoa</taxon>
        <taxon>Arthropoda</taxon>
        <taxon>Chelicerata</taxon>
        <taxon>Arachnida</taxon>
        <taxon>Araneae</taxon>
        <taxon>Araneomorphae</taxon>
        <taxon>Entelegynae</taxon>
        <taxon>Araneoidea</taxon>
        <taxon>Araneidae</taxon>
        <taxon>Araneus</taxon>
    </lineage>
</organism>
<evidence type="ECO:0000259" key="7">
    <source>
        <dbReference type="PROSITE" id="PS50888"/>
    </source>
</evidence>
<evidence type="ECO:0000313" key="8">
    <source>
        <dbReference type="EMBL" id="GBN36304.1"/>
    </source>
</evidence>
<evidence type="ECO:0000256" key="4">
    <source>
        <dbReference type="ARBA" id="ARBA00023163"/>
    </source>
</evidence>
<comment type="caution">
    <text evidence="8">The sequence shown here is derived from an EMBL/GenBank/DDBJ whole genome shotgun (WGS) entry which is preliminary data.</text>
</comment>
<feature type="non-terminal residue" evidence="8">
    <location>
        <position position="276"/>
    </location>
</feature>
<keyword evidence="3" id="KW-0238">DNA-binding</keyword>
<dbReference type="OrthoDB" id="7788762at2759"/>
<evidence type="ECO:0000256" key="3">
    <source>
        <dbReference type="ARBA" id="ARBA00023125"/>
    </source>
</evidence>
<dbReference type="GO" id="GO:0045944">
    <property type="term" value="P:positive regulation of transcription by RNA polymerase II"/>
    <property type="evidence" value="ECO:0007669"/>
    <property type="project" value="UniProtKB-ARBA"/>
</dbReference>
<feature type="domain" description="BHLH" evidence="7">
    <location>
        <begin position="73"/>
        <end position="126"/>
    </location>
</feature>
<reference evidence="8 9" key="1">
    <citation type="journal article" date="2019" name="Sci. Rep.">
        <title>Orb-weaving spider Araneus ventricosus genome elucidates the spidroin gene catalogue.</title>
        <authorList>
            <person name="Kono N."/>
            <person name="Nakamura H."/>
            <person name="Ohtoshi R."/>
            <person name="Moran D.A.P."/>
            <person name="Shinohara A."/>
            <person name="Yoshida Y."/>
            <person name="Fujiwara M."/>
            <person name="Mori M."/>
            <person name="Tomita M."/>
            <person name="Arakawa K."/>
        </authorList>
    </citation>
    <scope>NUCLEOTIDE SEQUENCE [LARGE SCALE GENOMIC DNA]</scope>
</reference>
<sequence>MLRYLEGTKNRKLMFRKTGKQLQAYSDADWGGDTSDRKFFSGCLLLLAGAPASSSSKKQTITALLSTEADSSAVRLQRNQAEKQRRDRLNGYISELATLVPMVKNSTKPVDKVSVLRLAAAHMRLNISCLNPARFKSKLSVLPSSVASYLEILEKNIGGFIVATTFAGVVVFCSKSVEDFLGYQNIDFMGQSIYNYVPTKEISHFEKKVNFVISRYRKGYSKKVSKSLVLHLQKRPLPRTNDISYQKVLIKISVHSNEMQNDPSKEEKIPVKGKKM</sequence>
<dbReference type="InterPro" id="IPR036638">
    <property type="entry name" value="HLH_DNA-bd_sf"/>
</dbReference>
<keyword evidence="1" id="KW-0677">Repeat</keyword>
<dbReference type="InterPro" id="IPR000014">
    <property type="entry name" value="PAS"/>
</dbReference>
<evidence type="ECO:0000259" key="6">
    <source>
        <dbReference type="PROSITE" id="PS50112"/>
    </source>
</evidence>
<dbReference type="PRINTS" id="PR00785">
    <property type="entry name" value="NCTRNSLOCATR"/>
</dbReference>
<evidence type="ECO:0000256" key="5">
    <source>
        <dbReference type="ARBA" id="ARBA00023242"/>
    </source>
</evidence>
<dbReference type="GO" id="GO:0046983">
    <property type="term" value="F:protein dimerization activity"/>
    <property type="evidence" value="ECO:0007669"/>
    <property type="project" value="InterPro"/>
</dbReference>
<evidence type="ECO:0008006" key="10">
    <source>
        <dbReference type="Google" id="ProtNLM"/>
    </source>
</evidence>
<dbReference type="SMART" id="SM00353">
    <property type="entry name" value="HLH"/>
    <property type="match status" value="1"/>
</dbReference>
<dbReference type="SUPFAM" id="SSF55785">
    <property type="entry name" value="PYP-like sensor domain (PAS domain)"/>
    <property type="match status" value="1"/>
</dbReference>
<evidence type="ECO:0000256" key="2">
    <source>
        <dbReference type="ARBA" id="ARBA00023015"/>
    </source>
</evidence>
<dbReference type="EMBL" id="BGPR01008816">
    <property type="protein sequence ID" value="GBN36304.1"/>
    <property type="molecule type" value="Genomic_DNA"/>
</dbReference>
<keyword evidence="2" id="KW-0805">Transcription regulation</keyword>
<dbReference type="PANTHER" id="PTHR23042">
    <property type="entry name" value="CIRCADIAN PROTEIN CLOCK/ARNT/BMAL/PAS"/>
    <property type="match status" value="1"/>
</dbReference>